<protein>
    <submittedName>
        <fullName evidence="4">Membrane protein</fullName>
    </submittedName>
</protein>
<proteinExistence type="inferred from homology"/>
<dbReference type="InterPro" id="IPR005318">
    <property type="entry name" value="OM_porin_bac"/>
</dbReference>
<dbReference type="Proteomes" id="UP000018511">
    <property type="component" value="Unassembled WGS sequence"/>
</dbReference>
<keyword evidence="3" id="KW-0732">Signal</keyword>
<evidence type="ECO:0000313" key="5">
    <source>
        <dbReference type="Proteomes" id="UP000018511"/>
    </source>
</evidence>
<evidence type="ECO:0000256" key="2">
    <source>
        <dbReference type="ARBA" id="ARBA00022448"/>
    </source>
</evidence>
<dbReference type="InterPro" id="IPR023614">
    <property type="entry name" value="Porin_dom_sf"/>
</dbReference>
<name>V7D8Q2_9PSED</name>
<dbReference type="AlphaFoldDB" id="V7D8Q2"/>
<evidence type="ECO:0000256" key="3">
    <source>
        <dbReference type="ARBA" id="ARBA00022729"/>
    </source>
</evidence>
<dbReference type="Gene3D" id="2.40.160.10">
    <property type="entry name" value="Porin"/>
    <property type="match status" value="1"/>
</dbReference>
<dbReference type="PATRIC" id="fig|1388762.3.peg.3893"/>
<evidence type="ECO:0000256" key="1">
    <source>
        <dbReference type="ARBA" id="ARBA00009075"/>
    </source>
</evidence>
<feature type="non-terminal residue" evidence="4">
    <location>
        <position position="1"/>
    </location>
</feature>
<dbReference type="GO" id="GO:0015288">
    <property type="term" value="F:porin activity"/>
    <property type="evidence" value="ECO:0007669"/>
    <property type="project" value="TreeGrafter"/>
</dbReference>
<dbReference type="PANTHER" id="PTHR34596">
    <property type="entry name" value="CHITOPORIN"/>
    <property type="match status" value="1"/>
</dbReference>
<comment type="similarity">
    <text evidence="1">Belongs to the outer membrane porin (Opr) (TC 1.B.25) family.</text>
</comment>
<sequence length="320" mass="34663">PRDSDGRAESDYSSAGAALKLRLGNTQLHYGEMTVETPVFDTSDKRLHPEYATGWFLDNTDLPDWRLQAGHFTAFNNQGNSSSHDDFSGYGATTDNRAISLAGAAFAPDGPFGGALYAGQLEDTWRQAYLNLNLAEGNWRLDGNLYKTRDTGNASAGAIDTLAYSLLARYSFGAQALSLAYQKVEGDTPFDFVGGDSIYLANSIKYADFNGPGERSWQLRYDLNFATLGAPGLSLMGRYVSGRGIDGSHAPAGGAYAGQYGDGGKHWERDIDLKYVVQSGAAKDLSLSFSHVSHRANQAQAGDDIDRIYLIIEYPLKGSF</sequence>
<dbReference type="GO" id="GO:0016020">
    <property type="term" value="C:membrane"/>
    <property type="evidence" value="ECO:0007669"/>
    <property type="project" value="InterPro"/>
</dbReference>
<keyword evidence="2" id="KW-0813">Transport</keyword>
<reference evidence="4 5" key="1">
    <citation type="submission" date="2013-10" db="EMBL/GenBank/DDBJ databases">
        <title>Whole Genome Shotgun Sequence of Pseudomonas taiwanensis SJ9.</title>
        <authorList>
            <person name="Hong S.-J."/>
            <person name="Shin J.-H."/>
        </authorList>
    </citation>
    <scope>NUCLEOTIDE SEQUENCE [LARGE SCALE GENOMIC DNA]</scope>
    <source>
        <strain evidence="4 5">SJ9</strain>
    </source>
</reference>
<dbReference type="SUPFAM" id="SSF56935">
    <property type="entry name" value="Porins"/>
    <property type="match status" value="1"/>
</dbReference>
<dbReference type="EMBL" id="AXUP01000292">
    <property type="protein sequence ID" value="ESW38068.1"/>
    <property type="molecule type" value="Genomic_DNA"/>
</dbReference>
<evidence type="ECO:0000313" key="4">
    <source>
        <dbReference type="EMBL" id="ESW38068.1"/>
    </source>
</evidence>
<dbReference type="Pfam" id="PF03573">
    <property type="entry name" value="OprD"/>
    <property type="match status" value="1"/>
</dbReference>
<accession>V7D8Q2</accession>
<organism evidence="4 5">
    <name type="scientific">Pseudomonas taiwanensis SJ9</name>
    <dbReference type="NCBI Taxonomy" id="1388762"/>
    <lineage>
        <taxon>Bacteria</taxon>
        <taxon>Pseudomonadati</taxon>
        <taxon>Pseudomonadota</taxon>
        <taxon>Gammaproteobacteria</taxon>
        <taxon>Pseudomonadales</taxon>
        <taxon>Pseudomonadaceae</taxon>
        <taxon>Pseudomonas</taxon>
    </lineage>
</organism>
<gene>
    <name evidence="4" type="ORF">O164_19990</name>
</gene>
<dbReference type="RefSeq" id="WP_023662381.1">
    <property type="nucleotide sequence ID" value="NZ_AXUP01000292.1"/>
</dbReference>
<comment type="caution">
    <text evidence="4">The sequence shown here is derived from an EMBL/GenBank/DDBJ whole genome shotgun (WGS) entry which is preliminary data.</text>
</comment>
<dbReference type="PANTHER" id="PTHR34596:SF2">
    <property type="entry name" value="CHITOPORIN"/>
    <property type="match status" value="1"/>
</dbReference>